<name>A0A401ZNZ8_9CHLR</name>
<dbReference type="EMBL" id="BIFQ01000002">
    <property type="protein sequence ID" value="GCE08595.1"/>
    <property type="molecule type" value="Genomic_DNA"/>
</dbReference>
<comment type="caution">
    <text evidence="2">The sequence shown here is derived from an EMBL/GenBank/DDBJ whole genome shotgun (WGS) entry which is preliminary data.</text>
</comment>
<dbReference type="SUPFAM" id="SSF54909">
    <property type="entry name" value="Dimeric alpha+beta barrel"/>
    <property type="match status" value="1"/>
</dbReference>
<dbReference type="AlphaFoldDB" id="A0A401ZNZ8"/>
<evidence type="ECO:0000259" key="1">
    <source>
        <dbReference type="Pfam" id="PF02426"/>
    </source>
</evidence>
<organism evidence="2 3">
    <name type="scientific">Dictyobacter aurantiacus</name>
    <dbReference type="NCBI Taxonomy" id="1936993"/>
    <lineage>
        <taxon>Bacteria</taxon>
        <taxon>Bacillati</taxon>
        <taxon>Chloroflexota</taxon>
        <taxon>Ktedonobacteria</taxon>
        <taxon>Ktedonobacterales</taxon>
        <taxon>Dictyobacteraceae</taxon>
        <taxon>Dictyobacter</taxon>
    </lineage>
</organism>
<sequence length="85" mass="9695">MKWMIDITFKEGSQAELGQLVQQERQHVAEGKAQGLIDGLYISAPDVARPQVWIIVNGDTEEQVRQYLSTFPMFPYMTPTIIKLV</sequence>
<protein>
    <recommendedName>
        <fullName evidence="1">Muconolactone isomerase domain-containing protein</fullName>
    </recommendedName>
</protein>
<dbReference type="OrthoDB" id="674301at2"/>
<keyword evidence="3" id="KW-1185">Reference proteome</keyword>
<dbReference type="InterPro" id="IPR011008">
    <property type="entry name" value="Dimeric_a/b-barrel"/>
</dbReference>
<accession>A0A401ZNZ8</accession>
<reference evidence="3" key="1">
    <citation type="submission" date="2018-12" db="EMBL/GenBank/DDBJ databases">
        <title>Tengunoibacter tsumagoiensis gen. nov., sp. nov., Dictyobacter kobayashii sp. nov., D. alpinus sp. nov., and D. joshuensis sp. nov. and description of Dictyobacteraceae fam. nov. within the order Ktedonobacterales isolated from Tengu-no-mugimeshi.</title>
        <authorList>
            <person name="Wang C.M."/>
            <person name="Zheng Y."/>
            <person name="Sakai Y."/>
            <person name="Toyoda A."/>
            <person name="Minakuchi Y."/>
            <person name="Abe K."/>
            <person name="Yokota A."/>
            <person name="Yabe S."/>
        </authorList>
    </citation>
    <scope>NUCLEOTIDE SEQUENCE [LARGE SCALE GENOMIC DNA]</scope>
    <source>
        <strain evidence="3">S-27</strain>
    </source>
</reference>
<feature type="domain" description="Muconolactone isomerase" evidence="1">
    <location>
        <begin position="11"/>
        <end position="84"/>
    </location>
</feature>
<evidence type="ECO:0000313" key="2">
    <source>
        <dbReference type="EMBL" id="GCE08595.1"/>
    </source>
</evidence>
<dbReference type="Proteomes" id="UP000287224">
    <property type="component" value="Unassembled WGS sequence"/>
</dbReference>
<dbReference type="Pfam" id="PF02426">
    <property type="entry name" value="MIase"/>
    <property type="match status" value="1"/>
</dbReference>
<dbReference type="InterPro" id="IPR026029">
    <property type="entry name" value="MLI_dom"/>
</dbReference>
<dbReference type="Gene3D" id="3.30.70.1060">
    <property type="entry name" value="Dimeric alpha+beta barrel"/>
    <property type="match status" value="1"/>
</dbReference>
<dbReference type="RefSeq" id="WP_126601114.1">
    <property type="nucleotide sequence ID" value="NZ_BIFQ01000002.1"/>
</dbReference>
<gene>
    <name evidence="2" type="ORF">KDAU_59240</name>
</gene>
<proteinExistence type="predicted"/>
<evidence type="ECO:0000313" key="3">
    <source>
        <dbReference type="Proteomes" id="UP000287224"/>
    </source>
</evidence>